<protein>
    <submittedName>
        <fullName evidence="7">C-terminal binding protein</fullName>
    </submittedName>
</protein>
<feature type="domain" description="D-isomer specific 2-hydroxyacid dehydrogenase catalytic" evidence="5">
    <location>
        <begin position="41"/>
        <end position="323"/>
    </location>
</feature>
<dbReference type="EMBL" id="JAVKVN010000011">
    <property type="protein sequence ID" value="MDR7948323.1"/>
    <property type="molecule type" value="Genomic_DNA"/>
</dbReference>
<dbReference type="CDD" id="cd05299">
    <property type="entry name" value="CtBP_dh"/>
    <property type="match status" value="1"/>
</dbReference>
<sequence length="327" mass="34851">MGKVTPLLPVVGIVAPGYASHEIERRILGPIGAEVRELDWGGNRQRLLELLGGVSVALVRDTPLDREAIQRLPRGGGIVRYGVGVDTIDLQAARERGVRVANVPHYGADIEVADHAAALTLALLRRVVSRHQQVLAGAWDIGQREPIHRIADATLGLIGFGRIGRAYLQRMRGFGIGRVLVHDPHVDDATLVGAGVRRARLDELFASSRIVALHAPSTPENRHVVNTGALALMRSDACLVNTSRGALVDTYALAAALAGGRLLGAALDVQEVEPMAADNPLRALPNVILTDHMGWYSEATVAALQEGAAQAALEILTTGQPTHWANP</sequence>
<dbReference type="SUPFAM" id="SSF51735">
    <property type="entry name" value="NAD(P)-binding Rossmann-fold domains"/>
    <property type="match status" value="1"/>
</dbReference>
<comment type="caution">
    <text evidence="7">The sequence shown here is derived from an EMBL/GenBank/DDBJ whole genome shotgun (WGS) entry which is preliminary data.</text>
</comment>
<dbReference type="PROSITE" id="PS00670">
    <property type="entry name" value="D_2_HYDROXYACID_DH_2"/>
    <property type="match status" value="1"/>
</dbReference>
<dbReference type="PANTHER" id="PTHR43761:SF1">
    <property type="entry name" value="D-ISOMER SPECIFIC 2-HYDROXYACID DEHYDROGENASE CATALYTIC DOMAIN-CONTAINING PROTEIN-RELATED"/>
    <property type="match status" value="1"/>
</dbReference>
<gene>
    <name evidence="7" type="ORF">RIU57_24605</name>
</gene>
<dbReference type="SUPFAM" id="SSF52283">
    <property type="entry name" value="Formate/glycerate dehydrogenase catalytic domain-like"/>
    <property type="match status" value="1"/>
</dbReference>
<organism evidence="7 8">
    <name type="scientific">Achromobacter aegrifaciens</name>
    <dbReference type="NCBI Taxonomy" id="1287736"/>
    <lineage>
        <taxon>Bacteria</taxon>
        <taxon>Pseudomonadati</taxon>
        <taxon>Pseudomonadota</taxon>
        <taxon>Betaproteobacteria</taxon>
        <taxon>Burkholderiales</taxon>
        <taxon>Alcaligenaceae</taxon>
        <taxon>Achromobacter</taxon>
    </lineage>
</organism>
<evidence type="ECO:0000259" key="5">
    <source>
        <dbReference type="Pfam" id="PF00389"/>
    </source>
</evidence>
<dbReference type="InterPro" id="IPR006140">
    <property type="entry name" value="D-isomer_DH_NAD-bd"/>
</dbReference>
<dbReference type="InterPro" id="IPR006139">
    <property type="entry name" value="D-isomer_2_OHA_DH_cat_dom"/>
</dbReference>
<evidence type="ECO:0000256" key="1">
    <source>
        <dbReference type="ARBA" id="ARBA00005854"/>
    </source>
</evidence>
<keyword evidence="3" id="KW-0520">NAD</keyword>
<dbReference type="Pfam" id="PF02826">
    <property type="entry name" value="2-Hacid_dh_C"/>
    <property type="match status" value="1"/>
</dbReference>
<reference evidence="8" key="1">
    <citation type="submission" date="2023-07" db="EMBL/GenBank/DDBJ databases">
        <title>Glyphosate-induced phosphonatase operons in soil bacteria of genus Achromobacter.</title>
        <authorList>
            <person name="Epiktetov D.O."/>
            <person name="Sviridov A.V."/>
            <person name="Tarlachkov S.V."/>
            <person name="Shushkova T.V."/>
            <person name="Toropygin I.Y."/>
            <person name="Leontievsky A."/>
        </authorList>
    </citation>
    <scope>NUCLEOTIDE SEQUENCE [LARGE SCALE GENOMIC DNA]</scope>
    <source>
        <strain evidence="8">Kg 16</strain>
    </source>
</reference>
<accession>A0ABU2DJL3</accession>
<dbReference type="InterPro" id="IPR050418">
    <property type="entry name" value="D-iso_2-hydroxyacid_DH_PdxB"/>
</dbReference>
<dbReference type="RefSeq" id="WP_310535574.1">
    <property type="nucleotide sequence ID" value="NZ_JAVKVN010000011.1"/>
</dbReference>
<dbReference type="InterPro" id="IPR029753">
    <property type="entry name" value="D-isomer_DH_CS"/>
</dbReference>
<keyword evidence="8" id="KW-1185">Reference proteome</keyword>
<evidence type="ECO:0000313" key="7">
    <source>
        <dbReference type="EMBL" id="MDR7948323.1"/>
    </source>
</evidence>
<dbReference type="Pfam" id="PF00389">
    <property type="entry name" value="2-Hacid_dh"/>
    <property type="match status" value="1"/>
</dbReference>
<proteinExistence type="inferred from homology"/>
<keyword evidence="2 4" id="KW-0560">Oxidoreductase</keyword>
<name>A0ABU2DJL3_ACHAE</name>
<evidence type="ECO:0000256" key="4">
    <source>
        <dbReference type="RuleBase" id="RU003719"/>
    </source>
</evidence>
<dbReference type="Gene3D" id="3.40.50.720">
    <property type="entry name" value="NAD(P)-binding Rossmann-like Domain"/>
    <property type="match status" value="2"/>
</dbReference>
<evidence type="ECO:0000259" key="6">
    <source>
        <dbReference type="Pfam" id="PF02826"/>
    </source>
</evidence>
<dbReference type="InterPro" id="IPR043322">
    <property type="entry name" value="CtBP"/>
</dbReference>
<feature type="domain" description="D-isomer specific 2-hydroxyacid dehydrogenase NAD-binding" evidence="6">
    <location>
        <begin position="118"/>
        <end position="294"/>
    </location>
</feature>
<evidence type="ECO:0000313" key="8">
    <source>
        <dbReference type="Proteomes" id="UP001264156"/>
    </source>
</evidence>
<evidence type="ECO:0000256" key="3">
    <source>
        <dbReference type="ARBA" id="ARBA00023027"/>
    </source>
</evidence>
<comment type="similarity">
    <text evidence="1 4">Belongs to the D-isomer specific 2-hydroxyacid dehydrogenase family.</text>
</comment>
<dbReference type="PANTHER" id="PTHR43761">
    <property type="entry name" value="D-ISOMER SPECIFIC 2-HYDROXYACID DEHYDROGENASE FAMILY PROTEIN (AFU_ORTHOLOGUE AFUA_1G13630)"/>
    <property type="match status" value="1"/>
</dbReference>
<evidence type="ECO:0000256" key="2">
    <source>
        <dbReference type="ARBA" id="ARBA00023002"/>
    </source>
</evidence>
<dbReference type="InterPro" id="IPR036291">
    <property type="entry name" value="NAD(P)-bd_dom_sf"/>
</dbReference>
<dbReference type="PROSITE" id="PS00671">
    <property type="entry name" value="D_2_HYDROXYACID_DH_3"/>
    <property type="match status" value="1"/>
</dbReference>
<dbReference type="Proteomes" id="UP001264156">
    <property type="component" value="Unassembled WGS sequence"/>
</dbReference>